<name>A0A8R1ECS0_CAEJA</name>
<proteinExistence type="predicted"/>
<evidence type="ECO:0000313" key="1">
    <source>
        <dbReference type="EnsemblMetazoa" id="CJA31161.1"/>
    </source>
</evidence>
<reference evidence="1" key="2">
    <citation type="submission" date="2022-06" db="UniProtKB">
        <authorList>
            <consortium name="EnsemblMetazoa"/>
        </authorList>
    </citation>
    <scope>IDENTIFICATION</scope>
    <source>
        <strain evidence="1">DF5081</strain>
    </source>
</reference>
<organism evidence="1 2">
    <name type="scientific">Caenorhabditis japonica</name>
    <dbReference type="NCBI Taxonomy" id="281687"/>
    <lineage>
        <taxon>Eukaryota</taxon>
        <taxon>Metazoa</taxon>
        <taxon>Ecdysozoa</taxon>
        <taxon>Nematoda</taxon>
        <taxon>Chromadorea</taxon>
        <taxon>Rhabditida</taxon>
        <taxon>Rhabditina</taxon>
        <taxon>Rhabditomorpha</taxon>
        <taxon>Rhabditoidea</taxon>
        <taxon>Rhabditidae</taxon>
        <taxon>Peloderinae</taxon>
        <taxon>Caenorhabditis</taxon>
    </lineage>
</organism>
<keyword evidence="2" id="KW-1185">Reference proteome</keyword>
<reference evidence="2" key="1">
    <citation type="submission" date="2010-08" db="EMBL/GenBank/DDBJ databases">
        <authorList>
            <consortium name="Caenorhabditis japonica Sequencing Consortium"/>
            <person name="Wilson R.K."/>
        </authorList>
    </citation>
    <scope>NUCLEOTIDE SEQUENCE [LARGE SCALE GENOMIC DNA]</scope>
    <source>
        <strain evidence="2">DF5081</strain>
    </source>
</reference>
<accession>A0A8R1ECS0</accession>
<dbReference type="EnsemblMetazoa" id="CJA31161.1">
    <property type="protein sequence ID" value="CJA31161.1"/>
    <property type="gene ID" value="WBGene00207008"/>
</dbReference>
<dbReference type="Proteomes" id="UP000005237">
    <property type="component" value="Unassembled WGS sequence"/>
</dbReference>
<sequence length="76" mass="8443">MEGVYIGRLHSKRVGATSEKREQLAPPLSYRTIPSSNGKNGKAAARKDMTFNMSLFDGRVVRIGMATQVVDWKLFA</sequence>
<dbReference type="AlphaFoldDB" id="A0A8R1ECS0"/>
<evidence type="ECO:0000313" key="2">
    <source>
        <dbReference type="Proteomes" id="UP000005237"/>
    </source>
</evidence>
<protein>
    <submittedName>
        <fullName evidence="1">Uncharacterized protein</fullName>
    </submittedName>
</protein>